<name>A0A7H9BJM3_9NEIS</name>
<evidence type="ECO:0000313" key="10">
    <source>
        <dbReference type="Proteomes" id="UP000509597"/>
    </source>
</evidence>
<protein>
    <recommendedName>
        <fullName evidence="4">Putative 8-amino-7-oxononanoate synthase</fullName>
    </recommendedName>
</protein>
<dbReference type="Gene3D" id="3.40.640.10">
    <property type="entry name" value="Type I PLP-dependent aspartate aminotransferase-like (Major domain)"/>
    <property type="match status" value="1"/>
</dbReference>
<gene>
    <name evidence="9" type="ORF">HQ393_11885</name>
</gene>
<dbReference type="PANTHER" id="PTHR42790:SF19">
    <property type="entry name" value="KYNURENINE_ALPHA-AMINOADIPATE AMINOTRANSFERASE, MITOCHONDRIAL"/>
    <property type="match status" value="1"/>
</dbReference>
<evidence type="ECO:0000256" key="7">
    <source>
        <dbReference type="ARBA" id="ARBA00022898"/>
    </source>
</evidence>
<comment type="cofactor">
    <cofactor evidence="1">
        <name>pyridoxal 5'-phosphate</name>
        <dbReference type="ChEBI" id="CHEBI:597326"/>
    </cofactor>
</comment>
<dbReference type="RefSeq" id="WP_179355380.1">
    <property type="nucleotide sequence ID" value="NZ_CP058627.1"/>
</dbReference>
<keyword evidence="10" id="KW-1185">Reference proteome</keyword>
<evidence type="ECO:0000256" key="1">
    <source>
        <dbReference type="ARBA" id="ARBA00001933"/>
    </source>
</evidence>
<evidence type="ECO:0000259" key="8">
    <source>
        <dbReference type="Pfam" id="PF00155"/>
    </source>
</evidence>
<dbReference type="KEGG" id="chiz:HQ393_11885"/>
<dbReference type="EMBL" id="CP058627">
    <property type="protein sequence ID" value="QLG88877.1"/>
    <property type="molecule type" value="Genomic_DNA"/>
</dbReference>
<dbReference type="PANTHER" id="PTHR42790">
    <property type="entry name" value="AMINOTRANSFERASE"/>
    <property type="match status" value="1"/>
</dbReference>
<dbReference type="InterPro" id="IPR015424">
    <property type="entry name" value="PyrdxlP-dep_Trfase"/>
</dbReference>
<keyword evidence="6 9" id="KW-0808">Transferase</keyword>
<proteinExistence type="inferred from homology"/>
<evidence type="ECO:0000256" key="3">
    <source>
        <dbReference type="ARBA" id="ARBA00011738"/>
    </source>
</evidence>
<dbReference type="Pfam" id="PF00155">
    <property type="entry name" value="Aminotran_1_2"/>
    <property type="match status" value="1"/>
</dbReference>
<keyword evidence="7" id="KW-0663">Pyridoxal phosphate</keyword>
<dbReference type="Gene3D" id="3.90.1150.10">
    <property type="entry name" value="Aspartate Aminotransferase, domain 1"/>
    <property type="match status" value="1"/>
</dbReference>
<evidence type="ECO:0000256" key="5">
    <source>
        <dbReference type="ARBA" id="ARBA00022576"/>
    </source>
</evidence>
<dbReference type="GO" id="GO:0030170">
    <property type="term" value="F:pyridoxal phosphate binding"/>
    <property type="evidence" value="ECO:0007669"/>
    <property type="project" value="InterPro"/>
</dbReference>
<dbReference type="InterPro" id="IPR015421">
    <property type="entry name" value="PyrdxlP-dep_Trfase_major"/>
</dbReference>
<dbReference type="GO" id="GO:1901605">
    <property type="term" value="P:alpha-amino acid metabolic process"/>
    <property type="evidence" value="ECO:0007669"/>
    <property type="project" value="TreeGrafter"/>
</dbReference>
<evidence type="ECO:0000256" key="6">
    <source>
        <dbReference type="ARBA" id="ARBA00022679"/>
    </source>
</evidence>
<dbReference type="FunFam" id="3.40.640.10:FF:000053">
    <property type="entry name" value="Aminotransferase, class I"/>
    <property type="match status" value="1"/>
</dbReference>
<organism evidence="9 10">
    <name type="scientific">Chitinibacter bivalviorum</name>
    <dbReference type="NCBI Taxonomy" id="2739434"/>
    <lineage>
        <taxon>Bacteria</taxon>
        <taxon>Pseudomonadati</taxon>
        <taxon>Pseudomonadota</taxon>
        <taxon>Betaproteobacteria</taxon>
        <taxon>Neisseriales</taxon>
        <taxon>Chitinibacteraceae</taxon>
        <taxon>Chitinibacter</taxon>
    </lineage>
</organism>
<comment type="similarity">
    <text evidence="2">Belongs to the class-I pyridoxal-phosphate-dependent aminotransferase family.</text>
</comment>
<evidence type="ECO:0000256" key="4">
    <source>
        <dbReference type="ARBA" id="ARBA00021531"/>
    </source>
</evidence>
<evidence type="ECO:0000313" key="9">
    <source>
        <dbReference type="EMBL" id="QLG88877.1"/>
    </source>
</evidence>
<dbReference type="SUPFAM" id="SSF53383">
    <property type="entry name" value="PLP-dependent transferases"/>
    <property type="match status" value="1"/>
</dbReference>
<dbReference type="CDD" id="cd00609">
    <property type="entry name" value="AAT_like"/>
    <property type="match status" value="1"/>
</dbReference>
<dbReference type="InterPro" id="IPR015422">
    <property type="entry name" value="PyrdxlP-dep_Trfase_small"/>
</dbReference>
<dbReference type="InterPro" id="IPR004839">
    <property type="entry name" value="Aminotransferase_I/II_large"/>
</dbReference>
<accession>A0A7H9BJM3</accession>
<comment type="subunit">
    <text evidence="3">Homodimer.</text>
</comment>
<evidence type="ECO:0000256" key="2">
    <source>
        <dbReference type="ARBA" id="ARBA00007441"/>
    </source>
</evidence>
<feature type="domain" description="Aminotransferase class I/classII large" evidence="8">
    <location>
        <begin position="52"/>
        <end position="371"/>
    </location>
</feature>
<dbReference type="GO" id="GO:0008483">
    <property type="term" value="F:transaminase activity"/>
    <property type="evidence" value="ECO:0007669"/>
    <property type="project" value="UniProtKB-KW"/>
</dbReference>
<dbReference type="InterPro" id="IPR050859">
    <property type="entry name" value="Class-I_PLP-dep_aminotransf"/>
</dbReference>
<dbReference type="Proteomes" id="UP000509597">
    <property type="component" value="Chromosome"/>
</dbReference>
<sequence>MFANRIERLKPSLVREILAAAQAPGVISFAGGLPAAETLFQPQLDQWQAPSHIWQYGPSEGEADLRELVAARAKAMGLDCRPEQVLILNGSQQGIDLVAKLWVDEGTRILCESPTYLAALQVFELFGAQFITGEQDAIGLTPAAIAENEARFAYLIPTFQNPTGACYGLPQRQVLAEALDAKGMPVFEDDPYRDLAFDGVAPAPLVSHLKSARWVYQGSFSKTLAPGLRLGYLIAHPDLIVPLTRLKQAADLHSNRLSQAIVAEVLRSGQLDEHVAHILPSYRAKRDAMHAALSQHLADRASWIKPAGGLFFWLHLHRQQDTLALMQQGLAQNLAVMPGVPFYPNGKGASALRLNFSHSSIGQIEEGVRRLAGLLR</sequence>
<reference evidence="9 10" key="1">
    <citation type="submission" date="2020-07" db="EMBL/GenBank/DDBJ databases">
        <title>Complete genome sequence of Chitinibacter sp. 2T18.</title>
        <authorList>
            <person name="Bae J.-W."/>
            <person name="Choi J.-W."/>
        </authorList>
    </citation>
    <scope>NUCLEOTIDE SEQUENCE [LARGE SCALE GENOMIC DNA]</scope>
    <source>
        <strain evidence="9 10">2T18</strain>
    </source>
</reference>
<dbReference type="AlphaFoldDB" id="A0A7H9BJM3"/>
<keyword evidence="5 9" id="KW-0032">Aminotransferase</keyword>